<keyword evidence="2" id="KW-1185">Reference proteome</keyword>
<proteinExistence type="predicted"/>
<dbReference type="AlphaFoldDB" id="A0A8T3A3M7"/>
<reference evidence="1" key="1">
    <citation type="journal article" date="2022" name="Front. Genet.">
        <title>Chromosome-Scale Assembly of the Dendrobium nobile Genome Provides Insights Into the Molecular Mechanism of the Biosynthesis of the Medicinal Active Ingredient of Dendrobium.</title>
        <authorList>
            <person name="Xu Q."/>
            <person name="Niu S.-C."/>
            <person name="Li K.-L."/>
            <person name="Zheng P.-J."/>
            <person name="Zhang X.-J."/>
            <person name="Jia Y."/>
            <person name="Liu Y."/>
            <person name="Niu Y.-X."/>
            <person name="Yu L.-H."/>
            <person name="Chen D.-F."/>
            <person name="Zhang G.-Q."/>
        </authorList>
    </citation>
    <scope>NUCLEOTIDE SEQUENCE</scope>
    <source>
        <tissue evidence="1">Leaf</tissue>
    </source>
</reference>
<dbReference type="InterPro" id="IPR007750">
    <property type="entry name" value="DUF674"/>
</dbReference>
<dbReference type="EMBL" id="JAGYWB010000019">
    <property type="protein sequence ID" value="KAI0489224.1"/>
    <property type="molecule type" value="Genomic_DNA"/>
</dbReference>
<evidence type="ECO:0000313" key="2">
    <source>
        <dbReference type="Proteomes" id="UP000829196"/>
    </source>
</evidence>
<dbReference type="Proteomes" id="UP000829196">
    <property type="component" value="Unassembled WGS sequence"/>
</dbReference>
<organism evidence="1 2">
    <name type="scientific">Dendrobium nobile</name>
    <name type="common">Orchid</name>
    <dbReference type="NCBI Taxonomy" id="94219"/>
    <lineage>
        <taxon>Eukaryota</taxon>
        <taxon>Viridiplantae</taxon>
        <taxon>Streptophyta</taxon>
        <taxon>Embryophyta</taxon>
        <taxon>Tracheophyta</taxon>
        <taxon>Spermatophyta</taxon>
        <taxon>Magnoliopsida</taxon>
        <taxon>Liliopsida</taxon>
        <taxon>Asparagales</taxon>
        <taxon>Orchidaceae</taxon>
        <taxon>Epidendroideae</taxon>
        <taxon>Malaxideae</taxon>
        <taxon>Dendrobiinae</taxon>
        <taxon>Dendrobium</taxon>
    </lineage>
</organism>
<dbReference type="Pfam" id="PF05056">
    <property type="entry name" value="DUF674"/>
    <property type="match status" value="1"/>
</dbReference>
<sequence length="69" mass="7795">MFDISARLLVDKEQKRVAFVEVGSDFIDVMFSFLTLPLGSIVRLFGKQSGLGSFDILYKSVEQLDVKHL</sequence>
<accession>A0A8T3A3M7</accession>
<comment type="caution">
    <text evidence="1">The sequence shown here is derived from an EMBL/GenBank/DDBJ whole genome shotgun (WGS) entry which is preliminary data.</text>
</comment>
<dbReference type="PANTHER" id="PTHR33103">
    <property type="entry name" value="OS01G0153900 PROTEIN"/>
    <property type="match status" value="1"/>
</dbReference>
<gene>
    <name evidence="1" type="ORF">KFK09_029066</name>
</gene>
<evidence type="ECO:0000313" key="1">
    <source>
        <dbReference type="EMBL" id="KAI0489224.1"/>
    </source>
</evidence>
<name>A0A8T3A3M7_DENNO</name>
<protein>
    <submittedName>
        <fullName evidence="1">Uncharacterized protein</fullName>
    </submittedName>
</protein>
<dbReference type="PANTHER" id="PTHR33103:SF27">
    <property type="entry name" value="OS04G0594700 PROTEIN"/>
    <property type="match status" value="1"/>
</dbReference>
<dbReference type="OrthoDB" id="1277335at2759"/>